<dbReference type="EMBL" id="CP049869">
    <property type="protein sequence ID" value="QIK79803.1"/>
    <property type="molecule type" value="Genomic_DNA"/>
</dbReference>
<dbReference type="InterPro" id="IPR036477">
    <property type="entry name" value="Formyl_transf_N_sf"/>
</dbReference>
<feature type="active site" description="Proton donor" evidence="4">
    <location>
        <position position="111"/>
    </location>
</feature>
<dbReference type="Gene3D" id="3.90.1150.30">
    <property type="match status" value="1"/>
</dbReference>
<feature type="binding site" evidence="4">
    <location>
        <begin position="92"/>
        <end position="95"/>
    </location>
    <ligand>
        <name>(6R)-10-formyltetrahydrofolate</name>
        <dbReference type="ChEBI" id="CHEBI:195366"/>
    </ligand>
</feature>
<dbReference type="Pfam" id="PF00551">
    <property type="entry name" value="Formyl_trans_N"/>
    <property type="match status" value="1"/>
</dbReference>
<feature type="binding site" evidence="4">
    <location>
        <position position="67"/>
    </location>
    <ligand>
        <name>(6R)-10-formyltetrahydrofolate</name>
        <dbReference type="ChEBI" id="CHEBI:195366"/>
    </ligand>
</feature>
<evidence type="ECO:0000256" key="3">
    <source>
        <dbReference type="ARBA" id="ARBA00022755"/>
    </source>
</evidence>
<dbReference type="GO" id="GO:0005829">
    <property type="term" value="C:cytosol"/>
    <property type="evidence" value="ECO:0007669"/>
    <property type="project" value="TreeGrafter"/>
</dbReference>
<dbReference type="InterPro" id="IPR004607">
    <property type="entry name" value="GART"/>
</dbReference>
<dbReference type="PANTHER" id="PTHR43369">
    <property type="entry name" value="PHOSPHORIBOSYLGLYCINAMIDE FORMYLTRANSFERASE"/>
    <property type="match status" value="1"/>
</dbReference>
<comment type="function">
    <text evidence="4">Catalyzes the transfer of a formyl group from 10-formyltetrahydrofolate to 5-phospho-ribosyl-glycinamide (GAR), producing 5-phospho-ribosyl-N-formylglycinamide (FGAR) and tetrahydrofolate.</text>
</comment>
<comment type="pathway">
    <text evidence="1 4">Purine metabolism; IMP biosynthesis via de novo pathway; N(2)-formyl-N(1)-(5-phospho-D-ribosyl)glycinamide from N(1)-(5-phospho-D-ribosyl)glycinamide (10-formyl THF route): step 1/1.</text>
</comment>
<sequence>MADRAKVAVLLSGRGSNMAALLYAAKAADCPFRIALVSGDKPQAPGLLLAEAEGVPVLRLSAKELGREAFFGQLDDKLREAGADYIALAGFMRILPADFVGKWTNRILNIHPSLLPKYKGLDTHQKALDAGDRVAGCSVHIVTPELDDGPILAQTEVAVLPDDSAETLAARVLIAEHQLYPRALAGYVSRELDPSWIEQKVGELALELPETRSKTSHGSPAWRVGSESSGKFFAIMWDRHHGEDSIGVLVKCGGQDEMAHLTESEPDIYFRPAYYGPSDWIGIRLDRQNVDWDHVAEWLRRSWSIVAPPRLTKLMRAAETF</sequence>
<dbReference type="InterPro" id="IPR002376">
    <property type="entry name" value="Formyl_transf_N"/>
</dbReference>
<dbReference type="InterPro" id="IPR058532">
    <property type="entry name" value="YjbR/MT2646/Rv2570-like"/>
</dbReference>
<dbReference type="RefSeq" id="WP_166412188.1">
    <property type="nucleotide sequence ID" value="NZ_CP049869.1"/>
</dbReference>
<dbReference type="Gene3D" id="3.40.50.170">
    <property type="entry name" value="Formyl transferase, N-terminal domain"/>
    <property type="match status" value="1"/>
</dbReference>
<dbReference type="CDD" id="cd08645">
    <property type="entry name" value="FMT_core_GART"/>
    <property type="match status" value="1"/>
</dbReference>
<dbReference type="GO" id="GO:0006189">
    <property type="term" value="P:'de novo' IMP biosynthetic process"/>
    <property type="evidence" value="ECO:0007669"/>
    <property type="project" value="UniProtKB-UniRule"/>
</dbReference>
<keyword evidence="2 4" id="KW-0808">Transferase</keyword>
<gene>
    <name evidence="4" type="primary">purN</name>
    <name evidence="6" type="ORF">G7077_13680</name>
</gene>
<evidence type="ECO:0000313" key="7">
    <source>
        <dbReference type="Proteomes" id="UP000503222"/>
    </source>
</evidence>
<dbReference type="EC" id="2.1.2.2" evidence="4"/>
<dbReference type="Pfam" id="PF04237">
    <property type="entry name" value="YjbR"/>
    <property type="match status" value="1"/>
</dbReference>
<feature type="site" description="Raises pKa of active site His" evidence="4">
    <location>
        <position position="147"/>
    </location>
</feature>
<proteinExistence type="inferred from homology"/>
<accession>A0A6G7YST7</accession>
<dbReference type="NCBIfam" id="TIGR00639">
    <property type="entry name" value="PurN"/>
    <property type="match status" value="1"/>
</dbReference>
<comment type="catalytic activity">
    <reaction evidence="4">
        <text>N(1)-(5-phospho-beta-D-ribosyl)glycinamide + (6R)-10-formyltetrahydrofolate = N(2)-formyl-N(1)-(5-phospho-beta-D-ribosyl)glycinamide + (6S)-5,6,7,8-tetrahydrofolate + H(+)</text>
        <dbReference type="Rhea" id="RHEA:15053"/>
        <dbReference type="ChEBI" id="CHEBI:15378"/>
        <dbReference type="ChEBI" id="CHEBI:57453"/>
        <dbReference type="ChEBI" id="CHEBI:143788"/>
        <dbReference type="ChEBI" id="CHEBI:147286"/>
        <dbReference type="ChEBI" id="CHEBI:195366"/>
        <dbReference type="EC" id="2.1.2.2"/>
    </reaction>
</comment>
<comment type="similarity">
    <text evidence="4">Belongs to the GART family.</text>
</comment>
<dbReference type="UniPathway" id="UPA00074">
    <property type="reaction ID" value="UER00126"/>
</dbReference>
<dbReference type="AlphaFoldDB" id="A0A6G7YST7"/>
<dbReference type="SUPFAM" id="SSF53328">
    <property type="entry name" value="Formyltransferase"/>
    <property type="match status" value="1"/>
</dbReference>
<evidence type="ECO:0000256" key="2">
    <source>
        <dbReference type="ARBA" id="ARBA00022679"/>
    </source>
</evidence>
<feature type="domain" description="Formyl transferase N-terminal" evidence="5">
    <location>
        <begin position="6"/>
        <end position="184"/>
    </location>
</feature>
<dbReference type="KEGG" id="spii:G7077_13680"/>
<feature type="binding site" evidence="4">
    <location>
        <position position="109"/>
    </location>
    <ligand>
        <name>(6R)-10-formyltetrahydrofolate</name>
        <dbReference type="ChEBI" id="CHEBI:195366"/>
    </ligand>
</feature>
<dbReference type="PANTHER" id="PTHR43369:SF2">
    <property type="entry name" value="PHOSPHORIBOSYLGLYCINAMIDE FORMYLTRANSFERASE"/>
    <property type="match status" value="1"/>
</dbReference>
<dbReference type="Proteomes" id="UP000503222">
    <property type="component" value="Chromosome"/>
</dbReference>
<protein>
    <recommendedName>
        <fullName evidence="4">Phosphoribosylglycinamide formyltransferase</fullName>
        <ecNumber evidence="4">2.1.2.2</ecNumber>
    </recommendedName>
    <alternativeName>
        <fullName evidence="4">5'-phosphoribosylglycinamide transformylase</fullName>
    </alternativeName>
    <alternativeName>
        <fullName evidence="4">GAR transformylase</fullName>
        <shortName evidence="4">GART</shortName>
    </alternativeName>
</protein>
<dbReference type="InterPro" id="IPR038056">
    <property type="entry name" value="YjbR-like_sf"/>
</dbReference>
<organism evidence="6 7">
    <name type="scientific">Sphingomonas piscis</name>
    <dbReference type="NCBI Taxonomy" id="2714943"/>
    <lineage>
        <taxon>Bacteria</taxon>
        <taxon>Pseudomonadati</taxon>
        <taxon>Pseudomonadota</taxon>
        <taxon>Alphaproteobacteria</taxon>
        <taxon>Sphingomonadales</taxon>
        <taxon>Sphingomonadaceae</taxon>
        <taxon>Sphingomonas</taxon>
    </lineage>
</organism>
<dbReference type="SUPFAM" id="SSF142906">
    <property type="entry name" value="YjbR-like"/>
    <property type="match status" value="1"/>
</dbReference>
<reference evidence="6 7" key="1">
    <citation type="submission" date="2020-03" db="EMBL/GenBank/DDBJ databases">
        <title>Sphingomonas sp. nov., isolated from fish.</title>
        <authorList>
            <person name="Hyun D.-W."/>
            <person name="Bae J.-W."/>
        </authorList>
    </citation>
    <scope>NUCLEOTIDE SEQUENCE [LARGE SCALE GENOMIC DNA]</scope>
    <source>
        <strain evidence="6 7">HDW15B</strain>
    </source>
</reference>
<keyword evidence="3 4" id="KW-0658">Purine biosynthesis</keyword>
<keyword evidence="7" id="KW-1185">Reference proteome</keyword>
<evidence type="ECO:0000313" key="6">
    <source>
        <dbReference type="EMBL" id="QIK79803.1"/>
    </source>
</evidence>
<dbReference type="HAMAP" id="MF_01930">
    <property type="entry name" value="PurN"/>
    <property type="match status" value="1"/>
</dbReference>
<evidence type="ECO:0000256" key="4">
    <source>
        <dbReference type="HAMAP-Rule" id="MF_01930"/>
    </source>
</evidence>
<evidence type="ECO:0000259" key="5">
    <source>
        <dbReference type="Pfam" id="PF00551"/>
    </source>
</evidence>
<feature type="binding site" evidence="4">
    <location>
        <begin position="15"/>
        <end position="17"/>
    </location>
    <ligand>
        <name>N(1)-(5-phospho-beta-D-ribosyl)glycinamide</name>
        <dbReference type="ChEBI" id="CHEBI:143788"/>
    </ligand>
</feature>
<dbReference type="GO" id="GO:0004644">
    <property type="term" value="F:phosphoribosylglycinamide formyltransferase activity"/>
    <property type="evidence" value="ECO:0007669"/>
    <property type="project" value="UniProtKB-UniRule"/>
</dbReference>
<name>A0A6G7YST7_9SPHN</name>
<evidence type="ECO:0000256" key="1">
    <source>
        <dbReference type="ARBA" id="ARBA00005054"/>
    </source>
</evidence>